<proteinExistence type="predicted"/>
<dbReference type="CDD" id="cd00761">
    <property type="entry name" value="Glyco_tranf_GTA_type"/>
    <property type="match status" value="1"/>
</dbReference>
<name>A0ABW4DTZ9_9RHOB</name>
<feature type="region of interest" description="Disordered" evidence="1">
    <location>
        <begin position="273"/>
        <end position="327"/>
    </location>
</feature>
<dbReference type="InterPro" id="IPR021466">
    <property type="entry name" value="Put_rhamnosyl_transferase"/>
</dbReference>
<sequence length="327" mass="36634">MRIQVLGLCRFSLLVQGDFQTTGEDLDRNRAILYDPARLERRMRWFETLCVPSLAAQGDPDFTLIVATGTDLPEPWIGRLRACAQAVPQIRIEQFDPGRHAALCRQALARHADPLADIVAQFRMDDDDAVARDYVQRIREDHALAAPLAGPHHPVVINYTSGMVVELKQGRLHLHAEKAQNWGLAQTFYFPGGEVRSLMNYRHDKVWATAPTIAIPGRIMWIRGHHDVNDSRGHLIGNNRLPTDEAELTRMLRRRFGLNPAAVRAALTLPLDQPLPVRDPQEADLTTPKPQAPKPRAHNPVAPDSLTPASQTPDRQISDPQAPDPQR</sequence>
<dbReference type="Pfam" id="PF11316">
    <property type="entry name" value="Rhamno_transf"/>
    <property type="match status" value="1"/>
</dbReference>
<protein>
    <submittedName>
        <fullName evidence="2">Glycosyltransferase</fullName>
    </submittedName>
</protein>
<comment type="caution">
    <text evidence="2">The sequence shown here is derived from an EMBL/GenBank/DDBJ whole genome shotgun (WGS) entry which is preliminary data.</text>
</comment>
<evidence type="ECO:0000256" key="1">
    <source>
        <dbReference type="SAM" id="MobiDB-lite"/>
    </source>
</evidence>
<evidence type="ECO:0000313" key="2">
    <source>
        <dbReference type="EMBL" id="MFD1480612.1"/>
    </source>
</evidence>
<dbReference type="Proteomes" id="UP001597302">
    <property type="component" value="Unassembled WGS sequence"/>
</dbReference>
<dbReference type="EMBL" id="JBHTOQ010000004">
    <property type="protein sequence ID" value="MFD1480612.1"/>
    <property type="molecule type" value="Genomic_DNA"/>
</dbReference>
<evidence type="ECO:0000313" key="3">
    <source>
        <dbReference type="Proteomes" id="UP001597302"/>
    </source>
</evidence>
<accession>A0ABW4DTZ9</accession>
<feature type="compositionally biased region" description="Polar residues" evidence="1">
    <location>
        <begin position="307"/>
        <end position="319"/>
    </location>
</feature>
<organism evidence="2 3">
    <name type="scientific">Paracoccus nototheniae</name>
    <dbReference type="NCBI Taxonomy" id="2489002"/>
    <lineage>
        <taxon>Bacteria</taxon>
        <taxon>Pseudomonadati</taxon>
        <taxon>Pseudomonadota</taxon>
        <taxon>Alphaproteobacteria</taxon>
        <taxon>Rhodobacterales</taxon>
        <taxon>Paracoccaceae</taxon>
        <taxon>Paracoccus</taxon>
    </lineage>
</organism>
<reference evidence="3" key="1">
    <citation type="journal article" date="2019" name="Int. J. Syst. Evol. Microbiol.">
        <title>The Global Catalogue of Microorganisms (GCM) 10K type strain sequencing project: providing services to taxonomists for standard genome sequencing and annotation.</title>
        <authorList>
            <consortium name="The Broad Institute Genomics Platform"/>
            <consortium name="The Broad Institute Genome Sequencing Center for Infectious Disease"/>
            <person name="Wu L."/>
            <person name="Ma J."/>
        </authorList>
    </citation>
    <scope>NUCLEOTIDE SEQUENCE [LARGE SCALE GENOMIC DNA]</scope>
    <source>
        <strain evidence="3">CCM 8875</strain>
    </source>
</reference>
<dbReference type="RefSeq" id="WP_131574579.1">
    <property type="nucleotide sequence ID" value="NZ_CBCSAJ010000053.1"/>
</dbReference>
<gene>
    <name evidence="2" type="ORF">ACFQ5P_04825</name>
</gene>
<keyword evidence="3" id="KW-1185">Reference proteome</keyword>